<organism evidence="2 3">
    <name type="scientific">Pseudomonas syringae pv. pisi str. 1704B</name>
    <dbReference type="NCBI Taxonomy" id="629263"/>
    <lineage>
        <taxon>Bacteria</taxon>
        <taxon>Pseudomonadati</taxon>
        <taxon>Pseudomonadota</taxon>
        <taxon>Gammaproteobacteria</taxon>
        <taxon>Pseudomonadales</taxon>
        <taxon>Pseudomonadaceae</taxon>
        <taxon>Pseudomonas</taxon>
        <taxon>Pseudomonas syringae</taxon>
    </lineage>
</organism>
<gene>
    <name evidence="2" type="ORF">PSYPI_19426</name>
</gene>
<evidence type="ECO:0000313" key="3">
    <source>
        <dbReference type="Proteomes" id="UP000004986"/>
    </source>
</evidence>
<sequence>MIGHATSYSFQQRSVATQQILQGNVEFGVLECKTSFLQTLRPRTLTTEPANTDSSPSNTFRASAGMGMNAGLCRMPARDLAN</sequence>
<comment type="caution">
    <text evidence="2">The sequence shown here is derived from an EMBL/GenBank/DDBJ whole genome shotgun (WGS) entry which is preliminary data.</text>
</comment>
<feature type="region of interest" description="Disordered" evidence="1">
    <location>
        <begin position="43"/>
        <end position="63"/>
    </location>
</feature>
<dbReference type="EMBL" id="AEAI01000966">
    <property type="protein sequence ID" value="EGH44438.1"/>
    <property type="molecule type" value="Genomic_DNA"/>
</dbReference>
<feature type="compositionally biased region" description="Polar residues" evidence="1">
    <location>
        <begin position="44"/>
        <end position="61"/>
    </location>
</feature>
<evidence type="ECO:0000256" key="1">
    <source>
        <dbReference type="SAM" id="MobiDB-lite"/>
    </source>
</evidence>
<keyword evidence="3" id="KW-1185">Reference proteome</keyword>
<dbReference type="Proteomes" id="UP000004986">
    <property type="component" value="Unassembled WGS sequence"/>
</dbReference>
<accession>F3GBI8</accession>
<protein>
    <submittedName>
        <fullName evidence="2">Uncharacterized protein</fullName>
    </submittedName>
</protein>
<dbReference type="HOGENOM" id="CLU_2555726_0_0_6"/>
<reference evidence="2 3" key="1">
    <citation type="journal article" date="2011" name="PLoS Pathog.">
        <title>Dynamic evolution of pathogenicity revealed by sequencing and comparative genomics of 19 Pseudomonas syringae isolates.</title>
        <authorList>
            <person name="Baltrus D.A."/>
            <person name="Nishimura M.T."/>
            <person name="Romanchuk A."/>
            <person name="Chang J.H."/>
            <person name="Mukhtar M.S."/>
            <person name="Cherkis K."/>
            <person name="Roach J."/>
            <person name="Grant S.R."/>
            <person name="Jones C.D."/>
            <person name="Dangl J.L."/>
        </authorList>
    </citation>
    <scope>NUCLEOTIDE SEQUENCE [LARGE SCALE GENOMIC DNA]</scope>
    <source>
        <strain evidence="2 3">1704B</strain>
    </source>
</reference>
<name>F3GBI8_PSESJ</name>
<dbReference type="BioCyc" id="PSYR629263:G11X0-3512-MONOMER"/>
<evidence type="ECO:0000313" key="2">
    <source>
        <dbReference type="EMBL" id="EGH44438.1"/>
    </source>
</evidence>
<proteinExistence type="predicted"/>
<dbReference type="AlphaFoldDB" id="F3GBI8"/>
<dbReference type="PATRIC" id="fig|629263.4.peg.3180"/>